<dbReference type="PROSITE" id="PS51845">
    <property type="entry name" value="PDEASE_I_2"/>
    <property type="match status" value="1"/>
</dbReference>
<dbReference type="PROSITE" id="PS00126">
    <property type="entry name" value="PDEASE_I_1"/>
    <property type="match status" value="1"/>
</dbReference>
<dbReference type="Gene3D" id="1.10.1300.10">
    <property type="entry name" value="3'5'-cyclic nucleotide phosphodiesterase, catalytic domain"/>
    <property type="match status" value="1"/>
</dbReference>
<evidence type="ECO:0000259" key="5">
    <source>
        <dbReference type="PROSITE" id="PS51845"/>
    </source>
</evidence>
<dbReference type="SUPFAM" id="SSF109604">
    <property type="entry name" value="HD-domain/PDEase-like"/>
    <property type="match status" value="1"/>
</dbReference>
<keyword evidence="7" id="KW-1185">Reference proteome</keyword>
<reference evidence="6" key="2">
    <citation type="submission" date="2020-11" db="EMBL/GenBank/DDBJ databases">
        <authorList>
            <person name="McCartney M.A."/>
            <person name="Auch B."/>
            <person name="Kono T."/>
            <person name="Mallez S."/>
            <person name="Becker A."/>
            <person name="Gohl D.M."/>
            <person name="Silverstein K.A.T."/>
            <person name="Koren S."/>
            <person name="Bechman K.B."/>
            <person name="Herman A."/>
            <person name="Abrahante J.E."/>
            <person name="Garbe J."/>
        </authorList>
    </citation>
    <scope>NUCLEOTIDE SEQUENCE</scope>
    <source>
        <strain evidence="6">Duluth1</strain>
        <tissue evidence="6">Whole animal</tissue>
    </source>
</reference>
<dbReference type="InterPro" id="IPR036971">
    <property type="entry name" value="PDEase_catalytic_dom_sf"/>
</dbReference>
<dbReference type="InterPro" id="IPR023088">
    <property type="entry name" value="PDEase"/>
</dbReference>
<organism evidence="6 7">
    <name type="scientific">Dreissena polymorpha</name>
    <name type="common">Zebra mussel</name>
    <name type="synonym">Mytilus polymorpha</name>
    <dbReference type="NCBI Taxonomy" id="45954"/>
    <lineage>
        <taxon>Eukaryota</taxon>
        <taxon>Metazoa</taxon>
        <taxon>Spiralia</taxon>
        <taxon>Lophotrochozoa</taxon>
        <taxon>Mollusca</taxon>
        <taxon>Bivalvia</taxon>
        <taxon>Autobranchia</taxon>
        <taxon>Heteroconchia</taxon>
        <taxon>Euheterodonta</taxon>
        <taxon>Imparidentia</taxon>
        <taxon>Neoheterodontei</taxon>
        <taxon>Myida</taxon>
        <taxon>Dreissenoidea</taxon>
        <taxon>Dreissenidae</taxon>
        <taxon>Dreissena</taxon>
    </lineage>
</organism>
<evidence type="ECO:0000313" key="6">
    <source>
        <dbReference type="EMBL" id="KAH3831144.1"/>
    </source>
</evidence>
<dbReference type="InterPro" id="IPR002073">
    <property type="entry name" value="PDEase_catalytic_dom"/>
</dbReference>
<proteinExistence type="predicted"/>
<keyword evidence="1 4" id="KW-0479">Metal-binding</keyword>
<evidence type="ECO:0000256" key="1">
    <source>
        <dbReference type="ARBA" id="ARBA00022723"/>
    </source>
</evidence>
<feature type="binding site" evidence="4">
    <location>
        <position position="127"/>
    </location>
    <ligand>
        <name>Zn(2+)</name>
        <dbReference type="ChEBI" id="CHEBI:29105"/>
        <label>1</label>
    </ligand>
</feature>
<dbReference type="EMBL" id="JAIWYP010000004">
    <property type="protein sequence ID" value="KAH3831144.1"/>
    <property type="molecule type" value="Genomic_DNA"/>
</dbReference>
<feature type="binding site" evidence="4">
    <location>
        <position position="91"/>
    </location>
    <ligand>
        <name>Zn(2+)</name>
        <dbReference type="ChEBI" id="CHEBI:29105"/>
        <label>1</label>
    </ligand>
</feature>
<comment type="caution">
    <text evidence="6">The sequence shown here is derived from an EMBL/GenBank/DDBJ whole genome shotgun (WGS) entry which is preliminary data.</text>
</comment>
<evidence type="ECO:0000256" key="2">
    <source>
        <dbReference type="ARBA" id="ARBA00022801"/>
    </source>
</evidence>
<dbReference type="CDD" id="cd00077">
    <property type="entry name" value="HDc"/>
    <property type="match status" value="1"/>
</dbReference>
<evidence type="ECO:0000256" key="4">
    <source>
        <dbReference type="PIRSR" id="PIRSR623088-3"/>
    </source>
</evidence>
<feature type="domain" description="PDEase" evidence="5">
    <location>
        <begin position="11"/>
        <end position="190"/>
    </location>
</feature>
<feature type="binding site" evidence="4">
    <location>
        <position position="126"/>
    </location>
    <ligand>
        <name>Zn(2+)</name>
        <dbReference type="ChEBI" id="CHEBI:29105"/>
        <label>1</label>
    </ligand>
</feature>
<feature type="active site" description="Proton donor" evidence="3">
    <location>
        <position position="87"/>
    </location>
</feature>
<protein>
    <recommendedName>
        <fullName evidence="5">PDEase domain-containing protein</fullName>
    </recommendedName>
</protein>
<evidence type="ECO:0000313" key="7">
    <source>
        <dbReference type="Proteomes" id="UP000828390"/>
    </source>
</evidence>
<evidence type="ECO:0000256" key="3">
    <source>
        <dbReference type="PIRSR" id="PIRSR623088-1"/>
    </source>
</evidence>
<sequence length="190" mass="22356">MDVLEFHIKGPDSEVQELRKDPYIPDDKIPYAFWSFDFFINDDIVPDLPKLFIKICTDIFGPKQFDLTKLCRFIITVRKNYRPVTYHNWQHGFTVAHSLWRIVKLCDNAGFDKVEKLALIFAGISHDIDHRGYNNDFFRKLQQPLAALYSTSTMEQHHYRQTVTILHAEGHDIFSSLSSEDHSRLLELIR</sequence>
<gene>
    <name evidence="6" type="ORF">DPMN_104406</name>
</gene>
<feature type="binding site" evidence="4">
    <location>
        <position position="127"/>
    </location>
    <ligand>
        <name>Zn(2+)</name>
        <dbReference type="ChEBI" id="CHEBI:29105"/>
        <label>2</label>
    </ligand>
</feature>
<dbReference type="Proteomes" id="UP000828390">
    <property type="component" value="Unassembled WGS sequence"/>
</dbReference>
<dbReference type="GO" id="GO:0046872">
    <property type="term" value="F:metal ion binding"/>
    <property type="evidence" value="ECO:0007669"/>
    <property type="project" value="UniProtKB-KW"/>
</dbReference>
<accession>A0A9D4H7P1</accession>
<dbReference type="InterPro" id="IPR003607">
    <property type="entry name" value="HD/PDEase_dom"/>
</dbReference>
<dbReference type="AlphaFoldDB" id="A0A9D4H7P1"/>
<dbReference type="PANTHER" id="PTHR11347">
    <property type="entry name" value="CYCLIC NUCLEOTIDE PHOSPHODIESTERASE"/>
    <property type="match status" value="1"/>
</dbReference>
<keyword evidence="2" id="KW-0378">Hydrolase</keyword>
<reference evidence="6" key="1">
    <citation type="journal article" date="2019" name="bioRxiv">
        <title>The Genome of the Zebra Mussel, Dreissena polymorpha: A Resource for Invasive Species Research.</title>
        <authorList>
            <person name="McCartney M.A."/>
            <person name="Auch B."/>
            <person name="Kono T."/>
            <person name="Mallez S."/>
            <person name="Zhang Y."/>
            <person name="Obille A."/>
            <person name="Becker A."/>
            <person name="Abrahante J.E."/>
            <person name="Garbe J."/>
            <person name="Badalamenti J.P."/>
            <person name="Herman A."/>
            <person name="Mangelson H."/>
            <person name="Liachko I."/>
            <person name="Sullivan S."/>
            <person name="Sone E.D."/>
            <person name="Koren S."/>
            <person name="Silverstein K.A.T."/>
            <person name="Beckman K.B."/>
            <person name="Gohl D.M."/>
        </authorList>
    </citation>
    <scope>NUCLEOTIDE SEQUENCE</scope>
    <source>
        <strain evidence="6">Duluth1</strain>
        <tissue evidence="6">Whole animal</tissue>
    </source>
</reference>
<dbReference type="Pfam" id="PF00233">
    <property type="entry name" value="PDEase_I"/>
    <property type="match status" value="1"/>
</dbReference>
<dbReference type="PRINTS" id="PR00387">
    <property type="entry name" value="PDIESTERASE1"/>
</dbReference>
<dbReference type="GO" id="GO:0004114">
    <property type="term" value="F:3',5'-cyclic-nucleotide phosphodiesterase activity"/>
    <property type="evidence" value="ECO:0007669"/>
    <property type="project" value="InterPro"/>
</dbReference>
<dbReference type="InterPro" id="IPR023174">
    <property type="entry name" value="PDEase_CS"/>
</dbReference>
<dbReference type="GO" id="GO:0007165">
    <property type="term" value="P:signal transduction"/>
    <property type="evidence" value="ECO:0007669"/>
    <property type="project" value="InterPro"/>
</dbReference>
<name>A0A9D4H7P1_DREPO</name>